<evidence type="ECO:0000313" key="2">
    <source>
        <dbReference type="EMBL" id="GAI27103.1"/>
    </source>
</evidence>
<dbReference type="Gene3D" id="3.40.980.10">
    <property type="entry name" value="MoaB/Mog-like domain"/>
    <property type="match status" value="1"/>
</dbReference>
<dbReference type="InterPro" id="IPR001453">
    <property type="entry name" value="MoaB/Mog_dom"/>
</dbReference>
<protein>
    <recommendedName>
        <fullName evidence="1">MoaB/Mog domain-containing protein</fullName>
    </recommendedName>
</protein>
<accession>X1M729</accession>
<dbReference type="Pfam" id="PF00994">
    <property type="entry name" value="MoCF_biosynth"/>
    <property type="match status" value="1"/>
</dbReference>
<proteinExistence type="predicted"/>
<gene>
    <name evidence="2" type="ORF">S06H3_24717</name>
</gene>
<organism evidence="2">
    <name type="scientific">marine sediment metagenome</name>
    <dbReference type="NCBI Taxonomy" id="412755"/>
    <lineage>
        <taxon>unclassified sequences</taxon>
        <taxon>metagenomes</taxon>
        <taxon>ecological metagenomes</taxon>
    </lineage>
</organism>
<dbReference type="SUPFAM" id="SSF53218">
    <property type="entry name" value="Molybdenum cofactor biosynthesis proteins"/>
    <property type="match status" value="1"/>
</dbReference>
<reference evidence="2" key="1">
    <citation type="journal article" date="2014" name="Front. Microbiol.">
        <title>High frequency of phylogenetically diverse reductive dehalogenase-homologous genes in deep subseafloor sedimentary metagenomes.</title>
        <authorList>
            <person name="Kawai M."/>
            <person name="Futagami T."/>
            <person name="Toyoda A."/>
            <person name="Takaki Y."/>
            <person name="Nishi S."/>
            <person name="Hori S."/>
            <person name="Arai W."/>
            <person name="Tsubouchi T."/>
            <person name="Morono Y."/>
            <person name="Uchiyama I."/>
            <person name="Ito T."/>
            <person name="Fujiyama A."/>
            <person name="Inagaki F."/>
            <person name="Takami H."/>
        </authorList>
    </citation>
    <scope>NUCLEOTIDE SEQUENCE</scope>
    <source>
        <strain evidence="2">Expedition CK06-06</strain>
    </source>
</reference>
<evidence type="ECO:0000259" key="1">
    <source>
        <dbReference type="Pfam" id="PF00994"/>
    </source>
</evidence>
<feature type="non-terminal residue" evidence="2">
    <location>
        <position position="1"/>
    </location>
</feature>
<sequence>LKLEGMTKEREKMSYLPQGSIPLPNIRGTAPGVKLTEGDTTIFILPGVPSEMKVIFQNVVKPILKERREKYVKSGFKKWNTVWRERAIEKYEEIKNNRRQNNRY</sequence>
<feature type="domain" description="MoaB/Mog" evidence="1">
    <location>
        <begin position="5"/>
        <end position="65"/>
    </location>
</feature>
<dbReference type="InterPro" id="IPR036425">
    <property type="entry name" value="MoaB/Mog-like_dom_sf"/>
</dbReference>
<dbReference type="InterPro" id="IPR050101">
    <property type="entry name" value="CinA"/>
</dbReference>
<comment type="caution">
    <text evidence="2">The sequence shown here is derived from an EMBL/GenBank/DDBJ whole genome shotgun (WGS) entry which is preliminary data.</text>
</comment>
<dbReference type="AlphaFoldDB" id="X1M729"/>
<dbReference type="PANTHER" id="PTHR13939:SF0">
    <property type="entry name" value="NMN AMIDOHYDROLASE-LIKE PROTEIN YFAY"/>
    <property type="match status" value="1"/>
</dbReference>
<name>X1M729_9ZZZZ</name>
<dbReference type="EMBL" id="BARV01013875">
    <property type="protein sequence ID" value="GAI27103.1"/>
    <property type="molecule type" value="Genomic_DNA"/>
</dbReference>
<dbReference type="PANTHER" id="PTHR13939">
    <property type="entry name" value="NICOTINAMIDE-NUCLEOTIDE AMIDOHYDROLASE PNCC"/>
    <property type="match status" value="1"/>
</dbReference>